<feature type="domain" description="3-dehydroquinate synthase N-terminal" evidence="17">
    <location>
        <begin position="237"/>
        <end position="349"/>
    </location>
</feature>
<keyword evidence="7 16" id="KW-0479">Metal-binding</keyword>
<comment type="similarity">
    <text evidence="16">Belongs to the sugar phosphate cyclases superfamily. Dehydroquinate synthase family.</text>
</comment>
<evidence type="ECO:0000256" key="7">
    <source>
        <dbReference type="ARBA" id="ARBA00022723"/>
    </source>
</evidence>
<comment type="cofactor">
    <cofactor evidence="2 16">
        <name>NAD(+)</name>
        <dbReference type="ChEBI" id="CHEBI:57540"/>
    </cofactor>
</comment>
<comment type="caution">
    <text evidence="19">The sequence shown here is derived from an EMBL/GenBank/DDBJ whole genome shotgun (WGS) entry which is preliminary data.</text>
</comment>
<comment type="catalytic activity">
    <reaction evidence="15">
        <text>shikimate + ATP = 3-phosphoshikimate + ADP + H(+)</text>
        <dbReference type="Rhea" id="RHEA:13121"/>
        <dbReference type="ChEBI" id="CHEBI:15378"/>
        <dbReference type="ChEBI" id="CHEBI:30616"/>
        <dbReference type="ChEBI" id="CHEBI:36208"/>
        <dbReference type="ChEBI" id="CHEBI:145989"/>
        <dbReference type="ChEBI" id="CHEBI:456216"/>
        <dbReference type="EC" id="2.7.1.71"/>
    </reaction>
</comment>
<accession>A0A7C4Q1T8</accession>
<comment type="cofactor">
    <cofactor evidence="15">
        <name>Mg(2+)</name>
        <dbReference type="ChEBI" id="CHEBI:18420"/>
    </cofactor>
    <text evidence="15">Binds 1 Mg(2+) ion per subunit.</text>
</comment>
<feature type="binding site" evidence="15">
    <location>
        <position position="141"/>
    </location>
    <ligand>
        <name>substrate</name>
    </ligand>
</feature>
<dbReference type="GO" id="GO:0000287">
    <property type="term" value="F:magnesium ion binding"/>
    <property type="evidence" value="ECO:0007669"/>
    <property type="project" value="UniProtKB-UniRule"/>
</dbReference>
<comment type="function">
    <text evidence="16">Catalyzes the conversion of 3-deoxy-D-arabino-heptulosonate 7-phosphate (DAHP) to dehydroquinate (DHQ).</text>
</comment>
<dbReference type="EC" id="4.2.3.4" evidence="16"/>
<comment type="function">
    <text evidence="15">Catalyzes the specific phosphorylation of the 3-hydroxyl group of shikimic acid using ATP as a cosubstrate.</text>
</comment>
<dbReference type="InterPro" id="IPR016037">
    <property type="entry name" value="DHQ_synth_AroB"/>
</dbReference>
<dbReference type="GO" id="GO:0008652">
    <property type="term" value="P:amino acid biosynthetic process"/>
    <property type="evidence" value="ECO:0007669"/>
    <property type="project" value="UniProtKB-KW"/>
</dbReference>
<organism evidence="19">
    <name type="scientific">Bellilinea caldifistulae</name>
    <dbReference type="NCBI Taxonomy" id="360411"/>
    <lineage>
        <taxon>Bacteria</taxon>
        <taxon>Bacillati</taxon>
        <taxon>Chloroflexota</taxon>
        <taxon>Anaerolineae</taxon>
        <taxon>Anaerolineales</taxon>
        <taxon>Anaerolineaceae</taxon>
        <taxon>Bellilinea</taxon>
    </lineage>
</organism>
<dbReference type="GO" id="GO:0009073">
    <property type="term" value="P:aromatic amino acid family biosynthetic process"/>
    <property type="evidence" value="ECO:0007669"/>
    <property type="project" value="UniProtKB-KW"/>
</dbReference>
<dbReference type="Pfam" id="PF01761">
    <property type="entry name" value="DHQ_synthase"/>
    <property type="match status" value="1"/>
</dbReference>
<keyword evidence="15" id="KW-0808">Transferase</keyword>
<evidence type="ECO:0000313" key="19">
    <source>
        <dbReference type="EMBL" id="HGS85989.1"/>
    </source>
</evidence>
<dbReference type="PANTHER" id="PTHR43622">
    <property type="entry name" value="3-DEHYDROQUINATE SYNTHASE"/>
    <property type="match status" value="1"/>
</dbReference>
<feature type="binding site" evidence="16">
    <location>
        <position position="321"/>
    </location>
    <ligand>
        <name>NAD(+)</name>
        <dbReference type="ChEBI" id="CHEBI:57540"/>
    </ligand>
</feature>
<dbReference type="FunFam" id="3.40.50.1970:FF:000007">
    <property type="entry name" value="Pentafunctional AROM polypeptide"/>
    <property type="match status" value="1"/>
</dbReference>
<evidence type="ECO:0000256" key="3">
    <source>
        <dbReference type="ARBA" id="ARBA00001947"/>
    </source>
</evidence>
<dbReference type="NCBIfam" id="TIGR01357">
    <property type="entry name" value="aroB"/>
    <property type="match status" value="1"/>
</dbReference>
<dbReference type="InterPro" id="IPR031322">
    <property type="entry name" value="Shikimate/glucono_kinase"/>
</dbReference>
<evidence type="ECO:0000256" key="13">
    <source>
        <dbReference type="ARBA" id="ARBA00023268"/>
    </source>
</evidence>
<dbReference type="PRINTS" id="PR01100">
    <property type="entry name" value="SHIKIMTKNASE"/>
</dbReference>
<gene>
    <name evidence="16 19" type="primary">aroB</name>
    <name evidence="15" type="synonym">aroK</name>
    <name evidence="19" type="ORF">ENT17_00040</name>
</gene>
<feature type="binding site" evidence="15">
    <location>
        <position position="157"/>
    </location>
    <ligand>
        <name>ATP</name>
        <dbReference type="ChEBI" id="CHEBI:30616"/>
    </ligand>
</feature>
<evidence type="ECO:0000256" key="12">
    <source>
        <dbReference type="ARBA" id="ARBA00023239"/>
    </source>
</evidence>
<dbReference type="EMBL" id="DSXR01000001">
    <property type="protein sequence ID" value="HGS85989.1"/>
    <property type="molecule type" value="Genomic_DNA"/>
</dbReference>
<feature type="binding site" evidence="15">
    <location>
        <position position="82"/>
    </location>
    <ligand>
        <name>substrate</name>
    </ligand>
</feature>
<feature type="binding site" evidence="16">
    <location>
        <position position="354"/>
    </location>
    <ligand>
        <name>Zn(2+)</name>
        <dbReference type="ChEBI" id="CHEBI:29105"/>
    </ligand>
</feature>
<dbReference type="AlphaFoldDB" id="A0A7C4Q1T8"/>
<keyword evidence="11 16" id="KW-0057">Aromatic amino acid biosynthesis</keyword>
<feature type="binding site" evidence="16">
    <location>
        <begin position="299"/>
        <end position="300"/>
    </location>
    <ligand>
        <name>NAD(+)</name>
        <dbReference type="ChEBI" id="CHEBI:57540"/>
    </ligand>
</feature>
<evidence type="ECO:0000256" key="1">
    <source>
        <dbReference type="ARBA" id="ARBA00001393"/>
    </source>
</evidence>
<feature type="binding site" evidence="16">
    <location>
        <position position="312"/>
    </location>
    <ligand>
        <name>NAD(+)</name>
        <dbReference type="ChEBI" id="CHEBI:57540"/>
    </ligand>
</feature>
<evidence type="ECO:0000256" key="9">
    <source>
        <dbReference type="ARBA" id="ARBA00022833"/>
    </source>
</evidence>
<feature type="binding site" evidence="15">
    <location>
        <position position="18"/>
    </location>
    <ligand>
        <name>Mg(2+)</name>
        <dbReference type="ChEBI" id="CHEBI:18420"/>
    </ligand>
</feature>
<sequence>MNRPGWILLYGPPGVGKTTLGRWLAARLELPFYDLDERIQQVNGRTIPQIFQEEGESGFRQREKSALKELLTLPPGVAALGGGALLDGDNRQLAERCGTVLCLTAGLQTLLERLGEASQTRPLLKGEDGWQARLSALLEARREHYASFETRLPTDGRTLDETGGEALCALGIFPIRGMERPYRMMVHNGILELAADHLNEIGRSRTAALVCDSNTARLYAEKVEKPLTAAGWRVRRCVVPAGEAHKTLQTTADLWAQFVEGGLERGSLVVALGGGVVGDMSGFAAAAFLRGVDWVNLPTTLLAMVDASIGGKTGVDLPQGKNLVGAFHPPRLVLADPLVLSTLPIGEVRSGMAEVIKHGVIGDPALLDACADGAQGLSGGWEWLVRRAAAVKVRVIEADPYEQGLREVLNFGHTLGHALEKSSGYRLRHGEAVAIGMVAETRLAERLGIAERGLSGRLAAILSRWGLPVDPPAGLSAEQIRAGLTVDKKRRDGQLRFSLPHRAGQVLHGVIVPAEEALREVIG</sequence>
<comment type="pathway">
    <text evidence="15">Metabolic intermediate biosynthesis; chorismate biosynthesis; chorismate from D-erythrose 4-phosphate and phosphoenolpyruvate: step 5/7.</text>
</comment>
<evidence type="ECO:0000256" key="5">
    <source>
        <dbReference type="ARBA" id="ARBA00022490"/>
    </source>
</evidence>
<dbReference type="InterPro" id="IPR000623">
    <property type="entry name" value="Shikimate_kinase/TSH1"/>
</dbReference>
<dbReference type="CDD" id="cd00464">
    <property type="entry name" value="SK"/>
    <property type="match status" value="1"/>
</dbReference>
<keyword evidence="9 16" id="KW-0862">Zinc</keyword>
<dbReference type="GO" id="GO:0005737">
    <property type="term" value="C:cytoplasm"/>
    <property type="evidence" value="ECO:0007669"/>
    <property type="project" value="UniProtKB-SubCell"/>
</dbReference>
<dbReference type="HAMAP" id="MF_00110">
    <property type="entry name" value="DHQ_synthase"/>
    <property type="match status" value="1"/>
</dbReference>
<keyword evidence="8 16" id="KW-0547">Nucleotide-binding</keyword>
<feature type="binding site" evidence="16">
    <location>
        <position position="413"/>
    </location>
    <ligand>
        <name>Zn(2+)</name>
        <dbReference type="ChEBI" id="CHEBI:29105"/>
    </ligand>
</feature>
<keyword evidence="15" id="KW-0418">Kinase</keyword>
<keyword evidence="15" id="KW-0460">Magnesium</keyword>
<evidence type="ECO:0000259" key="18">
    <source>
        <dbReference type="Pfam" id="PF24621"/>
    </source>
</evidence>
<dbReference type="SUPFAM" id="SSF56796">
    <property type="entry name" value="Dehydroquinate synthase-like"/>
    <property type="match status" value="1"/>
</dbReference>
<dbReference type="GO" id="GO:0009423">
    <property type="term" value="P:chorismate biosynthetic process"/>
    <property type="evidence" value="ECO:0007669"/>
    <property type="project" value="UniProtKB-UniRule"/>
</dbReference>
<dbReference type="HAMAP" id="MF_00109">
    <property type="entry name" value="Shikimate_kinase"/>
    <property type="match status" value="1"/>
</dbReference>
<comment type="pathway">
    <text evidence="4 16">Metabolic intermediate biosynthesis; chorismate biosynthesis; chorismate from D-erythrose 4-phosphate and phosphoenolpyruvate: step 2/7.</text>
</comment>
<evidence type="ECO:0000256" key="8">
    <source>
        <dbReference type="ARBA" id="ARBA00022741"/>
    </source>
</evidence>
<dbReference type="Pfam" id="PF01202">
    <property type="entry name" value="SKI"/>
    <property type="match status" value="1"/>
</dbReference>
<dbReference type="CDD" id="cd08195">
    <property type="entry name" value="DHQS"/>
    <property type="match status" value="1"/>
</dbReference>
<evidence type="ECO:0000256" key="4">
    <source>
        <dbReference type="ARBA" id="ARBA00004661"/>
    </source>
</evidence>
<evidence type="ECO:0000256" key="2">
    <source>
        <dbReference type="ARBA" id="ARBA00001911"/>
    </source>
</evidence>
<evidence type="ECO:0000256" key="10">
    <source>
        <dbReference type="ARBA" id="ARBA00023027"/>
    </source>
</evidence>
<dbReference type="Gene3D" id="3.40.50.300">
    <property type="entry name" value="P-loop containing nucleotide triphosphate hydrolases"/>
    <property type="match status" value="1"/>
</dbReference>
<feature type="binding site" evidence="15">
    <location>
        <position position="36"/>
    </location>
    <ligand>
        <name>substrate</name>
    </ligand>
</feature>
<feature type="binding site" evidence="15">
    <location>
        <position position="60"/>
    </location>
    <ligand>
        <name>substrate</name>
    </ligand>
</feature>
<dbReference type="UniPathway" id="UPA00053">
    <property type="reaction ID" value="UER00085"/>
</dbReference>
<keyword evidence="12 16" id="KW-0456">Lyase</keyword>
<dbReference type="InterPro" id="IPR056179">
    <property type="entry name" value="DHQS_C"/>
</dbReference>
<feature type="binding site" evidence="15">
    <location>
        <begin position="14"/>
        <end position="19"/>
    </location>
    <ligand>
        <name>ATP</name>
        <dbReference type="ChEBI" id="CHEBI:30616"/>
    </ligand>
</feature>
<comment type="cofactor">
    <cofactor evidence="16">
        <name>Co(2+)</name>
        <dbReference type="ChEBI" id="CHEBI:48828"/>
    </cofactor>
    <cofactor evidence="16">
        <name>Zn(2+)</name>
        <dbReference type="ChEBI" id="CHEBI:29105"/>
    </cofactor>
    <text evidence="16">Binds 1 divalent metal cation per subunit. Can use either Co(2+) or Zn(2+).</text>
</comment>
<dbReference type="SUPFAM" id="SSF52540">
    <property type="entry name" value="P-loop containing nucleoside triphosphate hydrolases"/>
    <property type="match status" value="1"/>
</dbReference>
<dbReference type="Gene3D" id="3.40.50.1970">
    <property type="match status" value="1"/>
</dbReference>
<keyword evidence="14 16" id="KW-0170">Cobalt</keyword>
<dbReference type="GO" id="GO:0003856">
    <property type="term" value="F:3-dehydroquinate synthase activity"/>
    <property type="evidence" value="ECO:0007669"/>
    <property type="project" value="UniProtKB-UniRule"/>
</dbReference>
<evidence type="ECO:0000256" key="15">
    <source>
        <dbReference type="HAMAP-Rule" id="MF_00109"/>
    </source>
</evidence>
<feature type="binding site" evidence="15">
    <location>
        <position position="121"/>
    </location>
    <ligand>
        <name>ATP</name>
        <dbReference type="ChEBI" id="CHEBI:30616"/>
    </ligand>
</feature>
<comment type="caution">
    <text evidence="16">Lacks conserved residue(s) required for the propagation of feature annotation.</text>
</comment>
<keyword evidence="5 16" id="KW-0963">Cytoplasm</keyword>
<name>A0A7C4Q1T8_9CHLR</name>
<evidence type="ECO:0000256" key="11">
    <source>
        <dbReference type="ARBA" id="ARBA00023141"/>
    </source>
</evidence>
<feature type="binding site" evidence="16">
    <location>
        <begin position="275"/>
        <end position="279"/>
    </location>
    <ligand>
        <name>NAD(+)</name>
        <dbReference type="ChEBI" id="CHEBI:57540"/>
    </ligand>
</feature>
<proteinExistence type="inferred from homology"/>
<keyword evidence="10 16" id="KW-0520">NAD</keyword>
<dbReference type="Gene3D" id="1.20.1090.10">
    <property type="entry name" value="Dehydroquinate synthase-like - alpha domain"/>
    <property type="match status" value="1"/>
</dbReference>
<comment type="subunit">
    <text evidence="15">Monomer.</text>
</comment>
<dbReference type="GO" id="GO:0005524">
    <property type="term" value="F:ATP binding"/>
    <property type="evidence" value="ECO:0007669"/>
    <property type="project" value="UniProtKB-UniRule"/>
</dbReference>
<comment type="catalytic activity">
    <reaction evidence="1 16">
        <text>7-phospho-2-dehydro-3-deoxy-D-arabino-heptonate = 3-dehydroquinate + phosphate</text>
        <dbReference type="Rhea" id="RHEA:21968"/>
        <dbReference type="ChEBI" id="CHEBI:32364"/>
        <dbReference type="ChEBI" id="CHEBI:43474"/>
        <dbReference type="ChEBI" id="CHEBI:58394"/>
        <dbReference type="EC" id="4.2.3.4"/>
    </reaction>
</comment>
<keyword evidence="15" id="KW-0067">ATP-binding</keyword>
<dbReference type="PANTHER" id="PTHR43622:SF7">
    <property type="entry name" value="3-DEHYDROQUINATE SYNTHASE, CHLOROPLASTIC"/>
    <property type="match status" value="1"/>
</dbReference>
<keyword evidence="13" id="KW-0511">Multifunctional enzyme</keyword>
<protein>
    <recommendedName>
        <fullName evidence="15 16">Multifunctional fusion protein</fullName>
    </recommendedName>
    <domain>
        <recommendedName>
            <fullName evidence="15">Shikimate kinase</fullName>
            <shortName evidence="15">SK</shortName>
            <ecNumber evidence="15">2.7.1.71</ecNumber>
        </recommendedName>
    </domain>
    <domain>
        <recommendedName>
            <fullName evidence="16">3-dehydroquinate synthase</fullName>
            <shortName evidence="16">DHQS</shortName>
            <ecNumber evidence="16">4.2.3.4</ecNumber>
        </recommendedName>
    </domain>
</protein>
<dbReference type="EC" id="2.7.1.71" evidence="15"/>
<dbReference type="GO" id="GO:0004765">
    <property type="term" value="F:shikimate kinase activity"/>
    <property type="evidence" value="ECO:0007669"/>
    <property type="project" value="UniProtKB-UniRule"/>
</dbReference>
<comment type="subcellular location">
    <subcellularLocation>
        <location evidence="16">Cytoplasm</location>
    </subcellularLocation>
</comment>
<dbReference type="InterPro" id="IPR027417">
    <property type="entry name" value="P-loop_NTPase"/>
</dbReference>
<dbReference type="InterPro" id="IPR050071">
    <property type="entry name" value="Dehydroquinate_synthase"/>
</dbReference>
<dbReference type="Pfam" id="PF24621">
    <property type="entry name" value="DHQS_C"/>
    <property type="match status" value="1"/>
</dbReference>
<comment type="similarity">
    <text evidence="15">Belongs to the shikimate kinase family.</text>
</comment>
<evidence type="ECO:0000259" key="17">
    <source>
        <dbReference type="Pfam" id="PF01761"/>
    </source>
</evidence>
<evidence type="ECO:0000256" key="6">
    <source>
        <dbReference type="ARBA" id="ARBA00022605"/>
    </source>
</evidence>
<evidence type="ECO:0000256" key="14">
    <source>
        <dbReference type="ARBA" id="ARBA00023285"/>
    </source>
</evidence>
<comment type="cofactor">
    <cofactor evidence="3">
        <name>Zn(2+)</name>
        <dbReference type="ChEBI" id="CHEBI:29105"/>
    </cofactor>
</comment>
<feature type="domain" description="3-dehydroquinate synthase C-terminal" evidence="18">
    <location>
        <begin position="351"/>
        <end position="489"/>
    </location>
</feature>
<feature type="binding site" evidence="16">
    <location>
        <position position="429"/>
    </location>
    <ligand>
        <name>Zn(2+)</name>
        <dbReference type="ChEBI" id="CHEBI:29105"/>
    </ligand>
</feature>
<keyword evidence="6 16" id="KW-0028">Amino-acid biosynthesis</keyword>
<evidence type="ECO:0000256" key="16">
    <source>
        <dbReference type="HAMAP-Rule" id="MF_00110"/>
    </source>
</evidence>
<dbReference type="InterPro" id="IPR030960">
    <property type="entry name" value="DHQS/DOIS_N"/>
</dbReference>
<reference evidence="19" key="1">
    <citation type="journal article" date="2020" name="mSystems">
        <title>Genome- and Community-Level Interaction Insights into Carbon Utilization and Element Cycling Functions of Hydrothermarchaeota in Hydrothermal Sediment.</title>
        <authorList>
            <person name="Zhou Z."/>
            <person name="Liu Y."/>
            <person name="Xu W."/>
            <person name="Pan J."/>
            <person name="Luo Z.H."/>
            <person name="Li M."/>
        </authorList>
    </citation>
    <scope>NUCLEOTIDE SEQUENCE [LARGE SCALE GENOMIC DNA]</scope>
    <source>
        <strain evidence="19">SpSt-556</strain>
    </source>
</reference>